<evidence type="ECO:0000313" key="1">
    <source>
        <dbReference type="EMBL" id="JAH12167.1"/>
    </source>
</evidence>
<sequence length="40" mass="4254">MLLCCYVSCATLQTQCHLAVIQPAGQNSPPTSCDTIGRQT</sequence>
<reference evidence="1" key="1">
    <citation type="submission" date="2014-11" db="EMBL/GenBank/DDBJ databases">
        <authorList>
            <person name="Amaro Gonzalez C."/>
        </authorList>
    </citation>
    <scope>NUCLEOTIDE SEQUENCE</scope>
</reference>
<proteinExistence type="predicted"/>
<accession>A0A0E9Q6J8</accession>
<protein>
    <submittedName>
        <fullName evidence="1">Uncharacterized protein</fullName>
    </submittedName>
</protein>
<reference evidence="1" key="2">
    <citation type="journal article" date="2015" name="Fish Shellfish Immunol.">
        <title>Early steps in the European eel (Anguilla anguilla)-Vibrio vulnificus interaction in the gills: Role of the RtxA13 toxin.</title>
        <authorList>
            <person name="Callol A."/>
            <person name="Pajuelo D."/>
            <person name="Ebbesson L."/>
            <person name="Teles M."/>
            <person name="MacKenzie S."/>
            <person name="Amaro C."/>
        </authorList>
    </citation>
    <scope>NUCLEOTIDE SEQUENCE</scope>
</reference>
<organism evidence="1">
    <name type="scientific">Anguilla anguilla</name>
    <name type="common">European freshwater eel</name>
    <name type="synonym">Muraena anguilla</name>
    <dbReference type="NCBI Taxonomy" id="7936"/>
    <lineage>
        <taxon>Eukaryota</taxon>
        <taxon>Metazoa</taxon>
        <taxon>Chordata</taxon>
        <taxon>Craniata</taxon>
        <taxon>Vertebrata</taxon>
        <taxon>Euteleostomi</taxon>
        <taxon>Actinopterygii</taxon>
        <taxon>Neopterygii</taxon>
        <taxon>Teleostei</taxon>
        <taxon>Anguilliformes</taxon>
        <taxon>Anguillidae</taxon>
        <taxon>Anguilla</taxon>
    </lineage>
</organism>
<dbReference type="EMBL" id="GBXM01096410">
    <property type="protein sequence ID" value="JAH12167.1"/>
    <property type="molecule type" value="Transcribed_RNA"/>
</dbReference>
<name>A0A0E9Q6J8_ANGAN</name>
<dbReference type="AlphaFoldDB" id="A0A0E9Q6J8"/>